<dbReference type="AlphaFoldDB" id="A0A1I2S7A8"/>
<dbReference type="EMBL" id="FOPI01000023">
    <property type="protein sequence ID" value="SFG45916.1"/>
    <property type="molecule type" value="Genomic_DNA"/>
</dbReference>
<sequence length="173" mass="20146">MKIHTLGPKQTDSSEACDYYRSKNFPDAKIMLHQSFESVLEHLEEYRGDLFVVPAAFASETLHLTWGTMHYRYLDRLDVEASFIYPLSEMVCIKSRKRHTGIGYTHAATKDLLKKYAPNARLVSAASKYRAYERYLKDGEYVLTNKKNMVEADEAEILAEFQVKMVWCVYRIK</sequence>
<gene>
    <name evidence="1" type="ORF">SAMN02910432_01460</name>
</gene>
<accession>A0A1I2S7A8</accession>
<evidence type="ECO:0000313" key="1">
    <source>
        <dbReference type="EMBL" id="SFG45916.1"/>
    </source>
</evidence>
<organism evidence="1 2">
    <name type="scientific">Ligilactobacillus ruminis DSM 20403 = NBRC 102161</name>
    <dbReference type="NCBI Taxonomy" id="1423798"/>
    <lineage>
        <taxon>Bacteria</taxon>
        <taxon>Bacillati</taxon>
        <taxon>Bacillota</taxon>
        <taxon>Bacilli</taxon>
        <taxon>Lactobacillales</taxon>
        <taxon>Lactobacillaceae</taxon>
        <taxon>Ligilactobacillus</taxon>
    </lineage>
</organism>
<reference evidence="2" key="1">
    <citation type="submission" date="2016-10" db="EMBL/GenBank/DDBJ databases">
        <authorList>
            <person name="Varghese N."/>
            <person name="Submissions S."/>
        </authorList>
    </citation>
    <scope>NUCLEOTIDE SEQUENCE [LARGE SCALE GENOMIC DNA]</scope>
    <source>
        <strain evidence="2">DSM 20403</strain>
    </source>
</reference>
<dbReference type="RefSeq" id="WP_014074254.1">
    <property type="nucleotide sequence ID" value="NZ_AYYL01000018.1"/>
</dbReference>
<dbReference type="OrthoDB" id="2988039at2"/>
<proteinExistence type="predicted"/>
<dbReference type="GeneID" id="29802640"/>
<evidence type="ECO:0008006" key="3">
    <source>
        <dbReference type="Google" id="ProtNLM"/>
    </source>
</evidence>
<name>A0A1I2S7A8_9LACO</name>
<dbReference type="Proteomes" id="UP000182635">
    <property type="component" value="Unassembled WGS sequence"/>
</dbReference>
<evidence type="ECO:0000313" key="2">
    <source>
        <dbReference type="Proteomes" id="UP000182635"/>
    </source>
</evidence>
<protein>
    <recommendedName>
        <fullName evidence="3">Prephenate dehydratase</fullName>
    </recommendedName>
</protein>